<dbReference type="InterPro" id="IPR005202">
    <property type="entry name" value="TF_GRAS"/>
</dbReference>
<dbReference type="PANTHER" id="PTHR31636">
    <property type="entry name" value="OSJNBA0084A10.13 PROTEIN-RELATED"/>
    <property type="match status" value="1"/>
</dbReference>
<gene>
    <name evidence="4" type="ORF">GOP47_0016284</name>
</gene>
<dbReference type="Proteomes" id="UP000886520">
    <property type="component" value="Chromosome 16"/>
</dbReference>
<evidence type="ECO:0000256" key="1">
    <source>
        <dbReference type="ARBA" id="ARBA00023015"/>
    </source>
</evidence>
<dbReference type="EMBL" id="JABFUD020000016">
    <property type="protein sequence ID" value="KAI5067939.1"/>
    <property type="molecule type" value="Genomic_DNA"/>
</dbReference>
<name>A0A9D4UHD5_ADICA</name>
<feature type="region of interest" description="Disordered" evidence="3">
    <location>
        <begin position="295"/>
        <end position="328"/>
    </location>
</feature>
<keyword evidence="1" id="KW-0805">Transcription regulation</keyword>
<reference evidence="4" key="1">
    <citation type="submission" date="2021-01" db="EMBL/GenBank/DDBJ databases">
        <title>Adiantum capillus-veneris genome.</title>
        <authorList>
            <person name="Fang Y."/>
            <person name="Liao Q."/>
        </authorList>
    </citation>
    <scope>NUCLEOTIDE SEQUENCE</scope>
    <source>
        <strain evidence="4">H3</strain>
        <tissue evidence="4">Leaf</tissue>
    </source>
</reference>
<dbReference type="OrthoDB" id="1921735at2759"/>
<sequence>MGASPGANKVTDMPQGVGCESLELGAPKLAEASELCFLEELLRKISSLRFIRGPEKNGKPGPSVASPWCSIRWIPEPRLLCSLARNISTSKDGDRCPRPQYILAEDDDSQVIDPVELSAYQAKAFEMAALLKEDSPSLALQVEGRGPVSPQALESPLALSPEAVQASELSPEAAQAGAISYQEPDQQLSITSFPERFRNELLLNSLRGPVSHHSTPNYSQLQLQLRQPDDDRLHRASMATSLASEMSLVGGALSNRSMKASFFGNEQLNVNLGKGTPYSPMQAESQDDVNVRLHHQKPPKLEKTGQVLKPRKEGSLSHKKGGARVKSSRDTDRECVDLNDLLLQCAQAVGLNNLKRAVEILKKVKQHANRHGNGAERHAYYFAEAMEARFSGTGWPLYKGLLGRHPSSAEILRATYMYMASCRFVKAYHYFINQTILNVARGASKLHILELQVDGFKYPSLIKALASRPGGPPQVHLIGLGFPHYSMASAQSDVVLEAVQKTGRQLSDYAASCGVPFVYTAWAGVREDLCMQDFVRPYREAGEVLVVISASLLRYVMDETFDSPAVRSKLLKQGRDLNPDVYIQGIITGSYSTPFFTRRFREALFHFESVFDMLNTFIETGKIDRFVFEGEILGKAILNIVACEGADAVDRIDKYKHWQAVTEEVGFKQLPLDKEIKDNVQLMLESWHKEYTAGEESQYLLMGWKGRMLHAMSTWNASAEESVS</sequence>
<accession>A0A9D4UHD5</accession>
<keyword evidence="2" id="KW-0804">Transcription</keyword>
<evidence type="ECO:0000313" key="4">
    <source>
        <dbReference type="EMBL" id="KAI5067939.1"/>
    </source>
</evidence>
<evidence type="ECO:0000313" key="5">
    <source>
        <dbReference type="Proteomes" id="UP000886520"/>
    </source>
</evidence>
<dbReference type="AlphaFoldDB" id="A0A9D4UHD5"/>
<proteinExistence type="predicted"/>
<organism evidence="4 5">
    <name type="scientific">Adiantum capillus-veneris</name>
    <name type="common">Maidenhair fern</name>
    <dbReference type="NCBI Taxonomy" id="13818"/>
    <lineage>
        <taxon>Eukaryota</taxon>
        <taxon>Viridiplantae</taxon>
        <taxon>Streptophyta</taxon>
        <taxon>Embryophyta</taxon>
        <taxon>Tracheophyta</taxon>
        <taxon>Polypodiopsida</taxon>
        <taxon>Polypodiidae</taxon>
        <taxon>Polypodiales</taxon>
        <taxon>Pteridineae</taxon>
        <taxon>Pteridaceae</taxon>
        <taxon>Vittarioideae</taxon>
        <taxon>Adiantum</taxon>
    </lineage>
</organism>
<protein>
    <recommendedName>
        <fullName evidence="6">Scarecrow-like protein 9</fullName>
    </recommendedName>
</protein>
<dbReference type="PROSITE" id="PS50985">
    <property type="entry name" value="GRAS"/>
    <property type="match status" value="1"/>
</dbReference>
<evidence type="ECO:0000256" key="3">
    <source>
        <dbReference type="SAM" id="MobiDB-lite"/>
    </source>
</evidence>
<dbReference type="Pfam" id="PF03514">
    <property type="entry name" value="GRAS"/>
    <property type="match status" value="1"/>
</dbReference>
<keyword evidence="5" id="KW-1185">Reference proteome</keyword>
<evidence type="ECO:0000256" key="2">
    <source>
        <dbReference type="ARBA" id="ARBA00023163"/>
    </source>
</evidence>
<comment type="caution">
    <text evidence="4">The sequence shown here is derived from an EMBL/GenBank/DDBJ whole genome shotgun (WGS) entry which is preliminary data.</text>
</comment>
<evidence type="ECO:0008006" key="6">
    <source>
        <dbReference type="Google" id="ProtNLM"/>
    </source>
</evidence>